<dbReference type="Proteomes" id="UP001438707">
    <property type="component" value="Unassembled WGS sequence"/>
</dbReference>
<keyword evidence="4" id="KW-0677">Repeat</keyword>
<protein>
    <recommendedName>
        <fullName evidence="12">Mannose-P-dolichol utilization defect 1 protein homolog</fullName>
    </recommendedName>
</protein>
<evidence type="ECO:0000256" key="3">
    <source>
        <dbReference type="ARBA" id="ARBA00022692"/>
    </source>
</evidence>
<evidence type="ECO:0000256" key="4">
    <source>
        <dbReference type="ARBA" id="ARBA00022737"/>
    </source>
</evidence>
<feature type="region of interest" description="Disordered" evidence="8">
    <location>
        <begin position="16"/>
        <end position="39"/>
    </location>
</feature>
<evidence type="ECO:0008006" key="12">
    <source>
        <dbReference type="Google" id="ProtNLM"/>
    </source>
</evidence>
<evidence type="ECO:0000313" key="10">
    <source>
        <dbReference type="EMBL" id="KAK9825708.1"/>
    </source>
</evidence>
<dbReference type="AlphaFoldDB" id="A0AAW1QVX2"/>
<keyword evidence="11" id="KW-1185">Reference proteome</keyword>
<dbReference type="EMBL" id="JALJOS010000023">
    <property type="protein sequence ID" value="KAK9825708.1"/>
    <property type="molecule type" value="Genomic_DNA"/>
</dbReference>
<dbReference type="SMART" id="SM00679">
    <property type="entry name" value="CTNS"/>
    <property type="match status" value="2"/>
</dbReference>
<comment type="similarity">
    <text evidence="7">Belongs to the MPDU1 (TC 2.A.43.3) family.</text>
</comment>
<feature type="transmembrane region" description="Helical" evidence="9">
    <location>
        <begin position="225"/>
        <end position="248"/>
    </location>
</feature>
<keyword evidence="6 9" id="KW-0472">Membrane</keyword>
<feature type="transmembrane region" description="Helical" evidence="9">
    <location>
        <begin position="254"/>
        <end position="275"/>
    </location>
</feature>
<dbReference type="InterPro" id="IPR016817">
    <property type="entry name" value="MannP-dilichol_defect-1"/>
</dbReference>
<evidence type="ECO:0000256" key="6">
    <source>
        <dbReference type="ARBA" id="ARBA00023136"/>
    </source>
</evidence>
<gene>
    <name evidence="10" type="ORF">WJX74_000345</name>
</gene>
<sequence>MSVCSHSHILLPSDRPALHSCSRSPRRQQSLRSPGHALPWKHAQTSPLIAPLRAAPARCRPCRTHAGGFLGSSMAAASIPDTFAILTGYMVLAGSCIRSVPQIIVILQEKSAQGISLSANVAELAAYSIMISYNVNNRYSFNTYGEIVACWVQDVILIVLILKFNNVRDWRVWGATILFTAVFYWMLTGSCGMPALIGLQAATIPLIALGGRVPQIVMNWKRGNAGNLSLLTALMNVAGCLARAFTSIVLTQDMLNLTSCVVQGFLNSVLLYQILVPSRIEAPSKEDSDSEDLQTARARL</sequence>
<dbReference type="PANTHER" id="PTHR12226:SF2">
    <property type="entry name" value="MANNOSE-P-DOLICHOL UTILIZATION DEFECT 1 PROTEIN"/>
    <property type="match status" value="1"/>
</dbReference>
<reference evidence="10 11" key="1">
    <citation type="journal article" date="2024" name="Nat. Commun.">
        <title>Phylogenomics reveals the evolutionary origins of lichenization in chlorophyte algae.</title>
        <authorList>
            <person name="Puginier C."/>
            <person name="Libourel C."/>
            <person name="Otte J."/>
            <person name="Skaloud P."/>
            <person name="Haon M."/>
            <person name="Grisel S."/>
            <person name="Petersen M."/>
            <person name="Berrin J.G."/>
            <person name="Delaux P.M."/>
            <person name="Dal Grande F."/>
            <person name="Keller J."/>
        </authorList>
    </citation>
    <scope>NUCLEOTIDE SEQUENCE [LARGE SCALE GENOMIC DNA]</scope>
    <source>
        <strain evidence="10 11">SAG 2145</strain>
    </source>
</reference>
<comment type="caution">
    <text evidence="10">The sequence shown here is derived from an EMBL/GenBank/DDBJ whole genome shotgun (WGS) entry which is preliminary data.</text>
</comment>
<name>A0AAW1QVX2_9CHLO</name>
<keyword evidence="3 9" id="KW-0812">Transmembrane</keyword>
<keyword evidence="2" id="KW-0813">Transport</keyword>
<keyword evidence="5 9" id="KW-1133">Transmembrane helix</keyword>
<evidence type="ECO:0000256" key="9">
    <source>
        <dbReference type="SAM" id="Phobius"/>
    </source>
</evidence>
<evidence type="ECO:0000256" key="2">
    <source>
        <dbReference type="ARBA" id="ARBA00022448"/>
    </source>
</evidence>
<dbReference type="InterPro" id="IPR006603">
    <property type="entry name" value="PQ-loop_rpt"/>
</dbReference>
<dbReference type="GO" id="GO:0016020">
    <property type="term" value="C:membrane"/>
    <property type="evidence" value="ECO:0007669"/>
    <property type="project" value="UniProtKB-SubCell"/>
</dbReference>
<organism evidence="10 11">
    <name type="scientific">Apatococcus lobatus</name>
    <dbReference type="NCBI Taxonomy" id="904363"/>
    <lineage>
        <taxon>Eukaryota</taxon>
        <taxon>Viridiplantae</taxon>
        <taxon>Chlorophyta</taxon>
        <taxon>core chlorophytes</taxon>
        <taxon>Trebouxiophyceae</taxon>
        <taxon>Chlorellales</taxon>
        <taxon>Chlorellaceae</taxon>
        <taxon>Apatococcus</taxon>
    </lineage>
</organism>
<proteinExistence type="inferred from homology"/>
<evidence type="ECO:0000256" key="5">
    <source>
        <dbReference type="ARBA" id="ARBA00022989"/>
    </source>
</evidence>
<comment type="subcellular location">
    <subcellularLocation>
        <location evidence="1">Membrane</location>
        <topology evidence="1">Multi-pass membrane protein</topology>
    </subcellularLocation>
</comment>
<dbReference type="Pfam" id="PF04193">
    <property type="entry name" value="PQ-loop"/>
    <property type="match status" value="2"/>
</dbReference>
<evidence type="ECO:0000256" key="7">
    <source>
        <dbReference type="ARBA" id="ARBA00038475"/>
    </source>
</evidence>
<accession>A0AAW1QVX2</accession>
<evidence type="ECO:0000256" key="1">
    <source>
        <dbReference type="ARBA" id="ARBA00004141"/>
    </source>
</evidence>
<evidence type="ECO:0000256" key="8">
    <source>
        <dbReference type="SAM" id="MobiDB-lite"/>
    </source>
</evidence>
<dbReference type="Gene3D" id="1.20.1280.290">
    <property type="match status" value="2"/>
</dbReference>
<evidence type="ECO:0000313" key="11">
    <source>
        <dbReference type="Proteomes" id="UP001438707"/>
    </source>
</evidence>
<dbReference type="PANTHER" id="PTHR12226">
    <property type="entry name" value="MANNOSE-P-DOLICHOL UTILIZATION DEFECT 1 LEC35 -RELATED"/>
    <property type="match status" value="1"/>
</dbReference>